<evidence type="ECO:0000256" key="2">
    <source>
        <dbReference type="SAM" id="Phobius"/>
    </source>
</evidence>
<dbReference type="OrthoDB" id="5070163at2"/>
<keyword evidence="2" id="KW-0812">Transmembrane</keyword>
<protein>
    <submittedName>
        <fullName evidence="3">Uncharacterized protein</fullName>
    </submittedName>
</protein>
<keyword evidence="2" id="KW-1133">Transmembrane helix</keyword>
<feature type="transmembrane region" description="Helical" evidence="2">
    <location>
        <begin position="255"/>
        <end position="275"/>
    </location>
</feature>
<reference evidence="3 4" key="1">
    <citation type="submission" date="2018-11" db="EMBL/GenBank/DDBJ databases">
        <title>Sequencing the genomes of 1000 actinobacteria strains.</title>
        <authorList>
            <person name="Klenk H.-P."/>
        </authorList>
    </citation>
    <scope>NUCLEOTIDE SEQUENCE [LARGE SCALE GENOMIC DNA]</scope>
    <source>
        <strain evidence="3 4">DSM 13521</strain>
    </source>
</reference>
<keyword evidence="1" id="KW-0175">Coiled coil</keyword>
<gene>
    <name evidence="3" type="ORF">EDD28_2278</name>
</gene>
<evidence type="ECO:0000313" key="3">
    <source>
        <dbReference type="EMBL" id="ROR97674.1"/>
    </source>
</evidence>
<organism evidence="3 4">
    <name type="scientific">Salana multivorans</name>
    <dbReference type="NCBI Taxonomy" id="120377"/>
    <lineage>
        <taxon>Bacteria</taxon>
        <taxon>Bacillati</taxon>
        <taxon>Actinomycetota</taxon>
        <taxon>Actinomycetes</taxon>
        <taxon>Micrococcales</taxon>
        <taxon>Beutenbergiaceae</taxon>
        <taxon>Salana</taxon>
    </lineage>
</organism>
<dbReference type="AlphaFoldDB" id="A0A3N2DE20"/>
<dbReference type="EMBL" id="RKHQ01000001">
    <property type="protein sequence ID" value="ROR97674.1"/>
    <property type="molecule type" value="Genomic_DNA"/>
</dbReference>
<accession>A0A3N2DE20</accession>
<keyword evidence="4" id="KW-1185">Reference proteome</keyword>
<dbReference type="Proteomes" id="UP000275356">
    <property type="component" value="Unassembled WGS sequence"/>
</dbReference>
<feature type="transmembrane region" description="Helical" evidence="2">
    <location>
        <begin position="290"/>
        <end position="308"/>
    </location>
</feature>
<proteinExistence type="predicted"/>
<feature type="coiled-coil region" evidence="1">
    <location>
        <begin position="140"/>
        <end position="181"/>
    </location>
</feature>
<dbReference type="Gene3D" id="1.20.1170.10">
    <property type="match status" value="1"/>
</dbReference>
<dbReference type="RefSeq" id="WP_148059600.1">
    <property type="nucleotide sequence ID" value="NZ_RKHQ01000001.1"/>
</dbReference>
<sequence>MSTASERYRGHPVWETLKLKKEALAAARFDSAESEQWRKDVVEWLTEAAKTRETRVPALYLGILDQVSAELNALPVTTSEFAAHVGVVRMYNPPRIQGLEQALRLLPLPPPKDLAASYILLLDQEVDARNTLLREFRESIRKTEDALTKRQAEVARLNAEIESLRNQVANERAAIETVRAEAASKIATEWTVTLAEWKAKADEAYAGHNEEAVEHVAGLAATAKAGRSLAEHAAGSLSAADWMGRAKRERRAAQWMRAGAVGAFLVAVAVGWFIVSEAIRNEFDLTIGDGILRASIAVVVGAFGGLLLRESSRHFRESDTSEDVALSLQALAPFYADADDDVRKAARVQVGDAVLVKNVLSRFANRDAAKHAADVTSLDLSKVVEESAKALGKASGVERSGS</sequence>
<evidence type="ECO:0000313" key="4">
    <source>
        <dbReference type="Proteomes" id="UP000275356"/>
    </source>
</evidence>
<name>A0A3N2DE20_9MICO</name>
<keyword evidence="2" id="KW-0472">Membrane</keyword>
<evidence type="ECO:0000256" key="1">
    <source>
        <dbReference type="SAM" id="Coils"/>
    </source>
</evidence>
<comment type="caution">
    <text evidence="3">The sequence shown here is derived from an EMBL/GenBank/DDBJ whole genome shotgun (WGS) entry which is preliminary data.</text>
</comment>